<name>A0A418PSB6_9BACT</name>
<keyword evidence="1" id="KW-0732">Signal</keyword>
<dbReference type="InterPro" id="IPR035959">
    <property type="entry name" value="RutC-like_sf"/>
</dbReference>
<comment type="caution">
    <text evidence="2">The sequence shown here is derived from an EMBL/GenBank/DDBJ whole genome shotgun (WGS) entry which is preliminary data.</text>
</comment>
<keyword evidence="3" id="KW-1185">Reference proteome</keyword>
<accession>A0A418PSB6</accession>
<dbReference type="RefSeq" id="WP_119477694.1">
    <property type="nucleotide sequence ID" value="NZ_QXML01000004.1"/>
</dbReference>
<dbReference type="AlphaFoldDB" id="A0A418PSB6"/>
<dbReference type="OrthoDB" id="9799840at2"/>
<reference evidence="2 3" key="1">
    <citation type="submission" date="2018-09" db="EMBL/GenBank/DDBJ databases">
        <authorList>
            <person name="Wang X."/>
            <person name="Du Z."/>
        </authorList>
    </citation>
    <scope>NUCLEOTIDE SEQUENCE [LARGE SCALE GENOMIC DNA]</scope>
    <source>
        <strain evidence="2 3">N3</strain>
    </source>
</reference>
<dbReference type="InterPro" id="IPR006175">
    <property type="entry name" value="YjgF/YER057c/UK114"/>
</dbReference>
<dbReference type="Proteomes" id="UP000283522">
    <property type="component" value="Unassembled WGS sequence"/>
</dbReference>
<feature type="signal peptide" evidence="1">
    <location>
        <begin position="1"/>
        <end position="19"/>
    </location>
</feature>
<evidence type="ECO:0000313" key="3">
    <source>
        <dbReference type="Proteomes" id="UP000283522"/>
    </source>
</evidence>
<dbReference type="EMBL" id="QXML01000004">
    <property type="protein sequence ID" value="RIW15766.1"/>
    <property type="molecule type" value="Genomic_DNA"/>
</dbReference>
<feature type="chain" id="PRO_5019455823" evidence="1">
    <location>
        <begin position="20"/>
        <end position="139"/>
    </location>
</feature>
<dbReference type="SUPFAM" id="SSF55298">
    <property type="entry name" value="YjgF-like"/>
    <property type="match status" value="1"/>
</dbReference>
<organism evidence="2 3">
    <name type="scientific">Algoriphagus lacus</name>
    <dbReference type="NCBI Taxonomy" id="2056311"/>
    <lineage>
        <taxon>Bacteria</taxon>
        <taxon>Pseudomonadati</taxon>
        <taxon>Bacteroidota</taxon>
        <taxon>Cytophagia</taxon>
        <taxon>Cytophagales</taxon>
        <taxon>Cyclobacteriaceae</taxon>
        <taxon>Algoriphagus</taxon>
    </lineage>
</organism>
<proteinExistence type="predicted"/>
<sequence>MKIKLLAPAFFILSLSAFAQEKTLHYNEQVEKEWNYAQVYRTGNLLFLSGVTAKGTMEESVAHVYKVLQMTLDKYGLDKTHVVKEGLFTRDMEAMKKAQPIRKKFYGDHSPASTWVQIDRLFEEDYMLEVEWVVEIEKQ</sequence>
<dbReference type="Gene3D" id="3.30.1330.40">
    <property type="entry name" value="RutC-like"/>
    <property type="match status" value="1"/>
</dbReference>
<dbReference type="CDD" id="cd00448">
    <property type="entry name" value="YjgF_YER057c_UK114_family"/>
    <property type="match status" value="1"/>
</dbReference>
<evidence type="ECO:0000256" key="1">
    <source>
        <dbReference type="SAM" id="SignalP"/>
    </source>
</evidence>
<protein>
    <submittedName>
        <fullName evidence="2">RidA family protein</fullName>
    </submittedName>
</protein>
<dbReference type="Pfam" id="PF01042">
    <property type="entry name" value="Ribonuc_L-PSP"/>
    <property type="match status" value="1"/>
</dbReference>
<evidence type="ECO:0000313" key="2">
    <source>
        <dbReference type="EMBL" id="RIW15766.1"/>
    </source>
</evidence>
<gene>
    <name evidence="2" type="ORF">D0X99_10100</name>
</gene>